<feature type="non-terminal residue" evidence="1">
    <location>
        <position position="1"/>
    </location>
</feature>
<dbReference type="AlphaFoldDB" id="A0A286DGW5"/>
<name>A0A286DGW5_9GAMM</name>
<protein>
    <submittedName>
        <fullName evidence="1">Uncharacterized protein</fullName>
    </submittedName>
</protein>
<keyword evidence="2" id="KW-1185">Reference proteome</keyword>
<organism evidence="1 2">
    <name type="scientific">Pseudoxanthomonas wuyuanensis</name>
    <dbReference type="NCBI Taxonomy" id="1073196"/>
    <lineage>
        <taxon>Bacteria</taxon>
        <taxon>Pseudomonadati</taxon>
        <taxon>Pseudomonadota</taxon>
        <taxon>Gammaproteobacteria</taxon>
        <taxon>Lysobacterales</taxon>
        <taxon>Lysobacteraceae</taxon>
        <taxon>Pseudoxanthomonas</taxon>
    </lineage>
</organism>
<dbReference type="InterPro" id="IPR009014">
    <property type="entry name" value="Transketo_C/PFOR_II"/>
</dbReference>
<gene>
    <name evidence="1" type="ORF">SAMN06296416_1262</name>
</gene>
<reference evidence="1 2" key="1">
    <citation type="submission" date="2017-09" db="EMBL/GenBank/DDBJ databases">
        <authorList>
            <person name="Ehlers B."/>
            <person name="Leendertz F.H."/>
        </authorList>
    </citation>
    <scope>NUCLEOTIDE SEQUENCE [LARGE SCALE GENOMIC DNA]</scope>
    <source>
        <strain evidence="1 2">CGMCC 1.10978</strain>
    </source>
</reference>
<sequence length="37" mass="3893">HAAIAALAKEGKMTGKDVARAIKQYKIDVEKANPVGV</sequence>
<evidence type="ECO:0000313" key="2">
    <source>
        <dbReference type="Proteomes" id="UP000219374"/>
    </source>
</evidence>
<accession>A0A286DGW5</accession>
<proteinExistence type="predicted"/>
<dbReference type="Proteomes" id="UP000219374">
    <property type="component" value="Unassembled WGS sequence"/>
</dbReference>
<evidence type="ECO:0000313" key="1">
    <source>
        <dbReference type="EMBL" id="SOD57987.1"/>
    </source>
</evidence>
<dbReference type="EMBL" id="OCND01000026">
    <property type="protein sequence ID" value="SOD57987.1"/>
    <property type="molecule type" value="Genomic_DNA"/>
</dbReference>
<dbReference type="Gene3D" id="3.40.50.920">
    <property type="match status" value="1"/>
</dbReference>